<dbReference type="PROSITE" id="PS50850">
    <property type="entry name" value="MFS"/>
    <property type="match status" value="1"/>
</dbReference>
<dbReference type="GO" id="GO:0000329">
    <property type="term" value="C:fungal-type vacuole membrane"/>
    <property type="evidence" value="ECO:0007669"/>
    <property type="project" value="TreeGrafter"/>
</dbReference>
<dbReference type="Proteomes" id="UP000800094">
    <property type="component" value="Unassembled WGS sequence"/>
</dbReference>
<organism evidence="8 9">
    <name type="scientific">Trematosphaeria pertusa</name>
    <dbReference type="NCBI Taxonomy" id="390896"/>
    <lineage>
        <taxon>Eukaryota</taxon>
        <taxon>Fungi</taxon>
        <taxon>Dikarya</taxon>
        <taxon>Ascomycota</taxon>
        <taxon>Pezizomycotina</taxon>
        <taxon>Dothideomycetes</taxon>
        <taxon>Pleosporomycetidae</taxon>
        <taxon>Pleosporales</taxon>
        <taxon>Massarineae</taxon>
        <taxon>Trematosphaeriaceae</taxon>
        <taxon>Trematosphaeria</taxon>
    </lineage>
</organism>
<feature type="transmembrane region" description="Helical" evidence="6">
    <location>
        <begin position="406"/>
        <end position="423"/>
    </location>
</feature>
<feature type="transmembrane region" description="Helical" evidence="6">
    <location>
        <begin position="139"/>
        <end position="158"/>
    </location>
</feature>
<feature type="transmembrane region" description="Helical" evidence="6">
    <location>
        <begin position="469"/>
        <end position="492"/>
    </location>
</feature>
<protein>
    <submittedName>
        <fullName evidence="8">MFS general substrate transporter</fullName>
    </submittedName>
</protein>
<feature type="compositionally biased region" description="Polar residues" evidence="5">
    <location>
        <begin position="57"/>
        <end position="66"/>
    </location>
</feature>
<dbReference type="AlphaFoldDB" id="A0A6A6HY76"/>
<sequence length="569" mass="60206">MTDHGIESTERTPLLSSLDAVLPQGSTIVPSEDDSTSASDDRPSTAQSKRSHDEETGPQSTSPTRPSSASILRIVLVLLIGVFISNADGSLLMATHPIIASEFYALHDSTWLLTSFGLAAAAVQPLYGKLSDIYGRKSLLLLAYTLFGLGCALVGAGNSMSHLIVGRVISGLGACGMTTLVSILLTDLVPLREVASWRSYVNVAATTGRSIGGPLGGWLADTVGWRWSFLGQAPLAGIALILISITLPSRVRSDQDNKRKGSKLARVDFLGGFFMTLCILGFLFPLEIGGDRIPWNHPLIFGLFGGACAFGLLFLATEASFAKEPIIPIVVLWNREVVASSFVMICSAGAQVGLMIAIPLYFKVTAKASNTIAGAHLFPAVAGNAIGGVLSGVIIKRTGAYKSPTLFAIAFASVGYLLLILRWHGDTNWLESLYIVPGGFAMGVLGSTLFIGVQAAIDPAHAAVAASTIYLASSVGMLAGMAGTSAVLQGALRRGLDRRLDDMGFGEHRKWKIIEHAVSDVSYADHAKPTVAKVIVGSYAEALTWTHVLSLSFSLTAFFGSLFLRQHKL</sequence>
<evidence type="ECO:0000256" key="2">
    <source>
        <dbReference type="ARBA" id="ARBA00022692"/>
    </source>
</evidence>
<keyword evidence="3 6" id="KW-1133">Transmembrane helix</keyword>
<evidence type="ECO:0000256" key="6">
    <source>
        <dbReference type="SAM" id="Phobius"/>
    </source>
</evidence>
<dbReference type="PANTHER" id="PTHR23501">
    <property type="entry name" value="MAJOR FACILITATOR SUPERFAMILY"/>
    <property type="match status" value="1"/>
</dbReference>
<dbReference type="SUPFAM" id="SSF103473">
    <property type="entry name" value="MFS general substrate transporter"/>
    <property type="match status" value="1"/>
</dbReference>
<feature type="transmembrane region" description="Helical" evidence="6">
    <location>
        <begin position="374"/>
        <end position="394"/>
    </location>
</feature>
<feature type="transmembrane region" description="Helical" evidence="6">
    <location>
        <begin position="435"/>
        <end position="457"/>
    </location>
</feature>
<dbReference type="EMBL" id="ML987206">
    <property type="protein sequence ID" value="KAF2243174.1"/>
    <property type="molecule type" value="Genomic_DNA"/>
</dbReference>
<dbReference type="Gene3D" id="1.20.1250.20">
    <property type="entry name" value="MFS general substrate transporter like domains"/>
    <property type="match status" value="1"/>
</dbReference>
<accession>A0A6A6HY76</accession>
<feature type="transmembrane region" description="Helical" evidence="6">
    <location>
        <begin position="267"/>
        <end position="286"/>
    </location>
</feature>
<feature type="domain" description="Major facilitator superfamily (MFS) profile" evidence="7">
    <location>
        <begin position="74"/>
        <end position="569"/>
    </location>
</feature>
<dbReference type="OrthoDB" id="6770063at2759"/>
<dbReference type="InterPro" id="IPR011701">
    <property type="entry name" value="MFS"/>
</dbReference>
<evidence type="ECO:0000256" key="5">
    <source>
        <dbReference type="SAM" id="MobiDB-lite"/>
    </source>
</evidence>
<dbReference type="PANTHER" id="PTHR23501:SF33">
    <property type="entry name" value="MAJOR FACILITATOR SUPERFAMILY (MFS) PROFILE DOMAIN-CONTAINING PROTEIN"/>
    <property type="match status" value="1"/>
</dbReference>
<dbReference type="RefSeq" id="XP_033678178.1">
    <property type="nucleotide sequence ID" value="XM_033826174.1"/>
</dbReference>
<dbReference type="InterPro" id="IPR020846">
    <property type="entry name" value="MFS_dom"/>
</dbReference>
<comment type="subcellular location">
    <subcellularLocation>
        <location evidence="1">Membrane</location>
        <topology evidence="1">Multi-pass membrane protein</topology>
    </subcellularLocation>
</comment>
<feature type="transmembrane region" description="Helical" evidence="6">
    <location>
        <begin position="225"/>
        <end position="247"/>
    </location>
</feature>
<feature type="transmembrane region" description="Helical" evidence="6">
    <location>
        <begin position="74"/>
        <end position="99"/>
    </location>
</feature>
<keyword evidence="9" id="KW-1185">Reference proteome</keyword>
<evidence type="ECO:0000256" key="3">
    <source>
        <dbReference type="ARBA" id="ARBA00022989"/>
    </source>
</evidence>
<reference evidence="8" key="1">
    <citation type="journal article" date="2020" name="Stud. Mycol.">
        <title>101 Dothideomycetes genomes: a test case for predicting lifestyles and emergence of pathogens.</title>
        <authorList>
            <person name="Haridas S."/>
            <person name="Albert R."/>
            <person name="Binder M."/>
            <person name="Bloem J."/>
            <person name="Labutti K."/>
            <person name="Salamov A."/>
            <person name="Andreopoulos B."/>
            <person name="Baker S."/>
            <person name="Barry K."/>
            <person name="Bills G."/>
            <person name="Bluhm B."/>
            <person name="Cannon C."/>
            <person name="Castanera R."/>
            <person name="Culley D."/>
            <person name="Daum C."/>
            <person name="Ezra D."/>
            <person name="Gonzalez J."/>
            <person name="Henrissat B."/>
            <person name="Kuo A."/>
            <person name="Liang C."/>
            <person name="Lipzen A."/>
            <person name="Lutzoni F."/>
            <person name="Magnuson J."/>
            <person name="Mondo S."/>
            <person name="Nolan M."/>
            <person name="Ohm R."/>
            <person name="Pangilinan J."/>
            <person name="Park H.-J."/>
            <person name="Ramirez L."/>
            <person name="Alfaro M."/>
            <person name="Sun H."/>
            <person name="Tritt A."/>
            <person name="Yoshinaga Y."/>
            <person name="Zwiers L.-H."/>
            <person name="Turgeon B."/>
            <person name="Goodwin S."/>
            <person name="Spatafora J."/>
            <person name="Crous P."/>
            <person name="Grigoriev I."/>
        </authorList>
    </citation>
    <scope>NUCLEOTIDE SEQUENCE</scope>
    <source>
        <strain evidence="8">CBS 122368</strain>
    </source>
</reference>
<feature type="transmembrane region" description="Helical" evidence="6">
    <location>
        <begin position="164"/>
        <end position="188"/>
    </location>
</feature>
<evidence type="ECO:0000259" key="7">
    <source>
        <dbReference type="PROSITE" id="PS50850"/>
    </source>
</evidence>
<name>A0A6A6HY76_9PLEO</name>
<proteinExistence type="predicted"/>
<keyword evidence="2 6" id="KW-0812">Transmembrane</keyword>
<dbReference type="InterPro" id="IPR036259">
    <property type="entry name" value="MFS_trans_sf"/>
</dbReference>
<evidence type="ECO:0000256" key="4">
    <source>
        <dbReference type="ARBA" id="ARBA00023136"/>
    </source>
</evidence>
<keyword evidence="4 6" id="KW-0472">Membrane</keyword>
<evidence type="ECO:0000313" key="9">
    <source>
        <dbReference type="Proteomes" id="UP000800094"/>
    </source>
</evidence>
<feature type="transmembrane region" description="Helical" evidence="6">
    <location>
        <begin position="542"/>
        <end position="564"/>
    </location>
</feature>
<feature type="transmembrane region" description="Helical" evidence="6">
    <location>
        <begin position="298"/>
        <end position="316"/>
    </location>
</feature>
<gene>
    <name evidence="8" type="ORF">BU26DRAFT_494122</name>
</gene>
<dbReference type="GO" id="GO:0015174">
    <property type="term" value="F:basic amino acid transmembrane transporter activity"/>
    <property type="evidence" value="ECO:0007669"/>
    <property type="project" value="TreeGrafter"/>
</dbReference>
<evidence type="ECO:0000256" key="1">
    <source>
        <dbReference type="ARBA" id="ARBA00004141"/>
    </source>
</evidence>
<dbReference type="GeneID" id="54579504"/>
<evidence type="ECO:0000313" key="8">
    <source>
        <dbReference type="EMBL" id="KAF2243174.1"/>
    </source>
</evidence>
<feature type="region of interest" description="Disordered" evidence="5">
    <location>
        <begin position="25"/>
        <end position="66"/>
    </location>
</feature>
<dbReference type="Pfam" id="PF07690">
    <property type="entry name" value="MFS_1"/>
    <property type="match status" value="1"/>
</dbReference>
<feature type="transmembrane region" description="Helical" evidence="6">
    <location>
        <begin position="337"/>
        <end position="362"/>
    </location>
</feature>